<protein>
    <submittedName>
        <fullName evidence="1">Uncharacterized protein</fullName>
    </submittedName>
</protein>
<accession>A0A081P6A8</accession>
<dbReference type="eggNOG" id="COG0128">
    <property type="taxonomic scope" value="Bacteria"/>
</dbReference>
<proteinExistence type="predicted"/>
<organism evidence="1 2">
    <name type="scientific">Paenibacillus tyrfis</name>
    <dbReference type="NCBI Taxonomy" id="1501230"/>
    <lineage>
        <taxon>Bacteria</taxon>
        <taxon>Bacillati</taxon>
        <taxon>Bacillota</taxon>
        <taxon>Bacilli</taxon>
        <taxon>Bacillales</taxon>
        <taxon>Paenibacillaceae</taxon>
        <taxon>Paenibacillus</taxon>
    </lineage>
</organism>
<dbReference type="EMBL" id="JNVM01000007">
    <property type="protein sequence ID" value="KEQ26231.1"/>
    <property type="molecule type" value="Genomic_DNA"/>
</dbReference>
<sequence>MSWTDSLGRLVVQLTSHKPSLYPDEELDDLTDIKIGKLSLDAFEGERKAYALTVKAGLHLFNESLEKSHALSQEIHNPAGSYWHGIMHRMEGDYPNADYWFRMARSLPIYAELAERAYGYVRTADLRGMTNTAFRERLEEWASGSGWDSCAFNELVERHVTRIRDEQAEELLKHIQWLEMRLLLEYGYVQSGGGGSLLESP</sequence>
<dbReference type="AlphaFoldDB" id="A0A081P6A8"/>
<dbReference type="RefSeq" id="WP_036680079.1">
    <property type="nucleotide sequence ID" value="NZ_JNVM01000007.1"/>
</dbReference>
<evidence type="ECO:0000313" key="1">
    <source>
        <dbReference type="EMBL" id="KEQ26231.1"/>
    </source>
</evidence>
<name>A0A081P6A8_9BACL</name>
<gene>
    <name evidence="1" type="ORF">ET33_34765</name>
</gene>
<evidence type="ECO:0000313" key="2">
    <source>
        <dbReference type="Proteomes" id="UP000028123"/>
    </source>
</evidence>
<dbReference type="OrthoDB" id="370799at2"/>
<reference evidence="1 2" key="1">
    <citation type="submission" date="2014-06" db="EMBL/GenBank/DDBJ databases">
        <title>Draft genome sequence of Paenibacillus sp. MSt1.</title>
        <authorList>
            <person name="Aw Y.K."/>
            <person name="Ong K.S."/>
            <person name="Gan H.M."/>
            <person name="Lee S.M."/>
        </authorList>
    </citation>
    <scope>NUCLEOTIDE SEQUENCE [LARGE SCALE GENOMIC DNA]</scope>
    <source>
        <strain evidence="1 2">MSt1</strain>
    </source>
</reference>
<keyword evidence="2" id="KW-1185">Reference proteome</keyword>
<comment type="caution">
    <text evidence="1">The sequence shown here is derived from an EMBL/GenBank/DDBJ whole genome shotgun (WGS) entry which is preliminary data.</text>
</comment>
<dbReference type="Proteomes" id="UP000028123">
    <property type="component" value="Unassembled WGS sequence"/>
</dbReference>